<dbReference type="InParanoid" id="A0A673X1H8"/>
<reference evidence="10" key="1">
    <citation type="submission" date="2025-08" db="UniProtKB">
        <authorList>
            <consortium name="Ensembl"/>
        </authorList>
    </citation>
    <scope>IDENTIFICATION</scope>
</reference>
<protein>
    <submittedName>
        <fullName evidence="10">Solute carrier family 25 member 53</fullName>
    </submittedName>
</protein>
<keyword evidence="4" id="KW-0812">Transmembrane</keyword>
<keyword evidence="5" id="KW-0677">Repeat</keyword>
<comment type="subcellular location">
    <subcellularLocation>
        <location evidence="1">Mitochondrion inner membrane</location>
        <topology evidence="1">Multi-pass membrane protein</topology>
    </subcellularLocation>
</comment>
<gene>
    <name evidence="10" type="primary">SLC25A53</name>
</gene>
<dbReference type="Ensembl" id="ENSSTUT00000015644.1">
    <property type="protein sequence ID" value="ENSSTUP00000014827.1"/>
    <property type="gene ID" value="ENSSTUG00000006834.1"/>
</dbReference>
<dbReference type="Gene3D" id="1.50.40.10">
    <property type="entry name" value="Mitochondrial carrier domain"/>
    <property type="match status" value="1"/>
</dbReference>
<keyword evidence="7" id="KW-1133">Transmembrane helix</keyword>
<keyword evidence="9" id="KW-0472">Membrane</keyword>
<evidence type="ECO:0000256" key="7">
    <source>
        <dbReference type="ARBA" id="ARBA00022989"/>
    </source>
</evidence>
<organism evidence="10 11">
    <name type="scientific">Salmo trutta</name>
    <name type="common">Brown trout</name>
    <dbReference type="NCBI Taxonomy" id="8032"/>
    <lineage>
        <taxon>Eukaryota</taxon>
        <taxon>Metazoa</taxon>
        <taxon>Chordata</taxon>
        <taxon>Craniata</taxon>
        <taxon>Vertebrata</taxon>
        <taxon>Euteleostomi</taxon>
        <taxon>Actinopterygii</taxon>
        <taxon>Neopterygii</taxon>
        <taxon>Teleostei</taxon>
        <taxon>Protacanthopterygii</taxon>
        <taxon>Salmoniformes</taxon>
        <taxon>Salmonidae</taxon>
        <taxon>Salmoninae</taxon>
        <taxon>Salmo</taxon>
    </lineage>
</organism>
<dbReference type="GO" id="GO:0051724">
    <property type="term" value="F:NAD transmembrane transporter activity"/>
    <property type="evidence" value="ECO:0007669"/>
    <property type="project" value="TreeGrafter"/>
</dbReference>
<sequence>MVLLSSVRVIGRDPGDNQDNQDNKEDRMVCPLSFLHGGTSNLVSTLDIFPVNKTVFRQQFHSTVVSQAIGQLRKEGFLKTLNGTLISGLYCTFLHPLSFTNPCSVIPLSALPAVAGLGTGVVEALVFTPFEHVQNVLQNGGNDRSLPTLRSVLACLGGERLGTGYYRAFIPILAHNPLGRCIYFGYFGLKDPVSAALREKLPPTVSSFLTGIVISVVISLPLHPLSMLVLNMQAGLGGEVAGVRQSWKALWEGWLKRSVHLLYHGGSLVILRSCINWGINTAIYDKLQRLKRDSH</sequence>
<dbReference type="PANTHER" id="PTHR46131:SF5">
    <property type="entry name" value="SOLUTE CARRIER FAMILY 25 MEMBER 53"/>
    <property type="match status" value="1"/>
</dbReference>
<evidence type="ECO:0000256" key="3">
    <source>
        <dbReference type="ARBA" id="ARBA00022448"/>
    </source>
</evidence>
<evidence type="ECO:0000256" key="8">
    <source>
        <dbReference type="ARBA" id="ARBA00023128"/>
    </source>
</evidence>
<dbReference type="Pfam" id="PF00153">
    <property type="entry name" value="Mito_carr"/>
    <property type="match status" value="1"/>
</dbReference>
<reference evidence="10" key="2">
    <citation type="submission" date="2025-09" db="UniProtKB">
        <authorList>
            <consortium name="Ensembl"/>
        </authorList>
    </citation>
    <scope>IDENTIFICATION</scope>
</reference>
<evidence type="ECO:0000256" key="4">
    <source>
        <dbReference type="ARBA" id="ARBA00022692"/>
    </source>
</evidence>
<evidence type="ECO:0000256" key="6">
    <source>
        <dbReference type="ARBA" id="ARBA00022792"/>
    </source>
</evidence>
<dbReference type="Proteomes" id="UP000472277">
    <property type="component" value="Chromosome 13"/>
</dbReference>
<evidence type="ECO:0000313" key="11">
    <source>
        <dbReference type="Proteomes" id="UP000472277"/>
    </source>
</evidence>
<proteinExistence type="inferred from homology"/>
<dbReference type="InterPro" id="IPR052465">
    <property type="entry name" value="Mito_NAD+_Carrier"/>
</dbReference>
<dbReference type="InterPro" id="IPR018108">
    <property type="entry name" value="MCP_transmembrane"/>
</dbReference>
<keyword evidence="11" id="KW-1185">Reference proteome</keyword>
<comment type="similarity">
    <text evidence="2">Belongs to the mitochondrial carrier (TC 2.A.29) family.</text>
</comment>
<name>A0A673X1H8_SALTR</name>
<evidence type="ECO:0000256" key="5">
    <source>
        <dbReference type="ARBA" id="ARBA00022737"/>
    </source>
</evidence>
<dbReference type="SUPFAM" id="SSF103506">
    <property type="entry name" value="Mitochondrial carrier"/>
    <property type="match status" value="1"/>
</dbReference>
<keyword evidence="8" id="KW-0496">Mitochondrion</keyword>
<evidence type="ECO:0000256" key="2">
    <source>
        <dbReference type="ARBA" id="ARBA00006375"/>
    </source>
</evidence>
<evidence type="ECO:0000256" key="9">
    <source>
        <dbReference type="ARBA" id="ARBA00023136"/>
    </source>
</evidence>
<dbReference type="InterPro" id="IPR023395">
    <property type="entry name" value="MCP_dom_sf"/>
</dbReference>
<accession>A0A673X1H8</accession>
<keyword evidence="6" id="KW-0999">Mitochondrion inner membrane</keyword>
<dbReference type="GeneTree" id="ENSGT00940000161713"/>
<dbReference type="PANTHER" id="PTHR46131">
    <property type="entry name" value="SD08549P"/>
    <property type="match status" value="1"/>
</dbReference>
<dbReference type="AlphaFoldDB" id="A0A673X1H8"/>
<dbReference type="OMA" id="DGHKQAR"/>
<dbReference type="GO" id="GO:0005743">
    <property type="term" value="C:mitochondrial inner membrane"/>
    <property type="evidence" value="ECO:0007669"/>
    <property type="project" value="UniProtKB-SubCell"/>
</dbReference>
<evidence type="ECO:0000256" key="1">
    <source>
        <dbReference type="ARBA" id="ARBA00004448"/>
    </source>
</evidence>
<keyword evidence="3" id="KW-0813">Transport</keyword>
<evidence type="ECO:0000313" key="10">
    <source>
        <dbReference type="Ensembl" id="ENSSTUP00000014827.1"/>
    </source>
</evidence>